<keyword evidence="5 6" id="KW-0472">Membrane</keyword>
<evidence type="ECO:0000256" key="1">
    <source>
        <dbReference type="ARBA" id="ARBA00004651"/>
    </source>
</evidence>
<evidence type="ECO:0000256" key="5">
    <source>
        <dbReference type="ARBA" id="ARBA00023136"/>
    </source>
</evidence>
<gene>
    <name evidence="7" type="ORF">QE109_15500</name>
</gene>
<feature type="transmembrane region" description="Helical" evidence="6">
    <location>
        <begin position="134"/>
        <end position="154"/>
    </location>
</feature>
<keyword evidence="8" id="KW-1185">Reference proteome</keyword>
<dbReference type="EMBL" id="JARYZI010000013">
    <property type="protein sequence ID" value="MDH8679564.1"/>
    <property type="molecule type" value="Genomic_DNA"/>
</dbReference>
<dbReference type="RefSeq" id="WP_281095461.1">
    <property type="nucleotide sequence ID" value="NZ_JARYZI010000013.1"/>
</dbReference>
<feature type="transmembrane region" description="Helical" evidence="6">
    <location>
        <begin position="20"/>
        <end position="47"/>
    </location>
</feature>
<protein>
    <submittedName>
        <fullName evidence="7">Aromatic acid exporter family protein</fullName>
    </submittedName>
</protein>
<comment type="subcellular location">
    <subcellularLocation>
        <location evidence="1">Cell membrane</location>
        <topology evidence="1">Multi-pass membrane protein</topology>
    </subcellularLocation>
</comment>
<sequence>MSLSKIAINKIGMRNIKTGIAVMITLLICELFKVTNPFFAAIAAIFAMESSIEATFVVVRDRMYGTVLGALVALGYVTFFPVNPITIGLGIIVVIYICNLFKWHGTIKITTIVFLAIALGVHDGDNVSYAFFRTIDTFIGLSISALVNVLIYPIRKS</sequence>
<organism evidence="7 8">
    <name type="scientific">Fusibacter bizertensis</name>
    <dbReference type="NCBI Taxonomy" id="1488331"/>
    <lineage>
        <taxon>Bacteria</taxon>
        <taxon>Bacillati</taxon>
        <taxon>Bacillota</taxon>
        <taxon>Clostridia</taxon>
        <taxon>Eubacteriales</taxon>
        <taxon>Eubacteriales Family XII. Incertae Sedis</taxon>
        <taxon>Fusibacter</taxon>
    </lineage>
</organism>
<feature type="transmembrane region" description="Helical" evidence="6">
    <location>
        <begin position="105"/>
        <end position="122"/>
    </location>
</feature>
<feature type="transmembrane region" description="Helical" evidence="6">
    <location>
        <begin position="67"/>
        <end position="98"/>
    </location>
</feature>
<evidence type="ECO:0000313" key="8">
    <source>
        <dbReference type="Proteomes" id="UP001158045"/>
    </source>
</evidence>
<name>A0ABT6NGL2_9FIRM</name>
<dbReference type="InterPro" id="IPR010343">
    <property type="entry name" value="ArAE_1"/>
</dbReference>
<keyword evidence="3 6" id="KW-0812">Transmembrane</keyword>
<evidence type="ECO:0000256" key="3">
    <source>
        <dbReference type="ARBA" id="ARBA00022692"/>
    </source>
</evidence>
<dbReference type="PANTHER" id="PTHR30509">
    <property type="entry name" value="P-HYDROXYBENZOIC ACID EFFLUX PUMP SUBUNIT-RELATED"/>
    <property type="match status" value="1"/>
</dbReference>
<evidence type="ECO:0000256" key="6">
    <source>
        <dbReference type="SAM" id="Phobius"/>
    </source>
</evidence>
<dbReference type="Proteomes" id="UP001158045">
    <property type="component" value="Unassembled WGS sequence"/>
</dbReference>
<dbReference type="PANTHER" id="PTHR30509:SF9">
    <property type="entry name" value="MULTIDRUG RESISTANCE PROTEIN MDTO"/>
    <property type="match status" value="1"/>
</dbReference>
<comment type="caution">
    <text evidence="7">The sequence shown here is derived from an EMBL/GenBank/DDBJ whole genome shotgun (WGS) entry which is preliminary data.</text>
</comment>
<evidence type="ECO:0000313" key="7">
    <source>
        <dbReference type="EMBL" id="MDH8679564.1"/>
    </source>
</evidence>
<keyword evidence="4 6" id="KW-1133">Transmembrane helix</keyword>
<proteinExistence type="predicted"/>
<dbReference type="Pfam" id="PF06081">
    <property type="entry name" value="ArAE_1"/>
    <property type="match status" value="1"/>
</dbReference>
<evidence type="ECO:0000256" key="4">
    <source>
        <dbReference type="ARBA" id="ARBA00022989"/>
    </source>
</evidence>
<accession>A0ABT6NGL2</accession>
<evidence type="ECO:0000256" key="2">
    <source>
        <dbReference type="ARBA" id="ARBA00022475"/>
    </source>
</evidence>
<keyword evidence="2" id="KW-1003">Cell membrane</keyword>
<reference evidence="7 8" key="1">
    <citation type="submission" date="2023-04" db="EMBL/GenBank/DDBJ databases">
        <title>Fusibacter bizertensis strain WBS, isolated from littoral bottom sediments of the Arctic seas - biochemical and genomic analysis.</title>
        <authorList>
            <person name="Brioukhanov A.L."/>
        </authorList>
    </citation>
    <scope>NUCLEOTIDE SEQUENCE [LARGE SCALE GENOMIC DNA]</scope>
    <source>
        <strain evidence="7 8">WBS</strain>
    </source>
</reference>